<dbReference type="Proteomes" id="UP000254664">
    <property type="component" value="Unassembled WGS sequence"/>
</dbReference>
<comment type="catalytic activity">
    <reaction evidence="4">
        <text>apo-[citrate lyase ACP] + 2'-(5''-triphospho-alpha-D-ribosyl)-3'-dephospho-CoA = holo-[citrate lyase ACP] + diphosphate</text>
        <dbReference type="Rhea" id="RHEA:16333"/>
        <dbReference type="Rhea" id="RHEA-COMP:10157"/>
        <dbReference type="Rhea" id="RHEA-COMP:10158"/>
        <dbReference type="ChEBI" id="CHEBI:29999"/>
        <dbReference type="ChEBI" id="CHEBI:33019"/>
        <dbReference type="ChEBI" id="CHEBI:61378"/>
        <dbReference type="ChEBI" id="CHEBI:82683"/>
        <dbReference type="EC" id="2.7.7.61"/>
    </reaction>
</comment>
<gene>
    <name evidence="5" type="primary">citX</name>
    <name evidence="5" type="ORF">NCTC9836_02589</name>
</gene>
<evidence type="ECO:0000256" key="4">
    <source>
        <dbReference type="ARBA" id="ARBA00048574"/>
    </source>
</evidence>
<dbReference type="OrthoDB" id="3196716at2"/>
<dbReference type="GO" id="GO:0050519">
    <property type="term" value="F:holo-citrate lyase synthase activity"/>
    <property type="evidence" value="ECO:0007669"/>
    <property type="project" value="UniProtKB-EC"/>
</dbReference>
<name>A0A381JB34_9CLOT</name>
<keyword evidence="2" id="KW-0808">Transferase</keyword>
<dbReference type="Pfam" id="PF03802">
    <property type="entry name" value="CitX"/>
    <property type="match status" value="1"/>
</dbReference>
<sequence length="170" mass="19634">MNYTKEDILVDREKRVRFQEELLDRLGKTLVFIRINYPGVKKDNSISRAIIIVMDKLLDAMFGSVNVFKLITVSAEGPNITMILDKQSLEVKKMCVEIEDNHPLGRCVDIDVYSSDDKRSISRMSLGKPPRKCFICDESAMICVRAKNHEFKEVVDYIEKSYEWFKGGCK</sequence>
<evidence type="ECO:0000313" key="6">
    <source>
        <dbReference type="Proteomes" id="UP000254664"/>
    </source>
</evidence>
<reference evidence="5 6" key="1">
    <citation type="submission" date="2018-06" db="EMBL/GenBank/DDBJ databases">
        <authorList>
            <consortium name="Pathogen Informatics"/>
            <person name="Doyle S."/>
        </authorList>
    </citation>
    <scope>NUCLEOTIDE SEQUENCE [LARGE SCALE GENOMIC DNA]</scope>
    <source>
        <strain evidence="5 6">NCTC9836</strain>
    </source>
</reference>
<evidence type="ECO:0000256" key="2">
    <source>
        <dbReference type="ARBA" id="ARBA00022679"/>
    </source>
</evidence>
<dbReference type="RefSeq" id="WP_115642056.1">
    <property type="nucleotide sequence ID" value="NZ_UFWZ01000001.1"/>
</dbReference>
<dbReference type="EMBL" id="UFWZ01000001">
    <property type="protein sequence ID" value="SUY48213.1"/>
    <property type="molecule type" value="Genomic_DNA"/>
</dbReference>
<accession>A0A381JB34</accession>
<dbReference type="InterPro" id="IPR005551">
    <property type="entry name" value="CitX"/>
</dbReference>
<dbReference type="GO" id="GO:0051191">
    <property type="term" value="P:prosthetic group biosynthetic process"/>
    <property type="evidence" value="ECO:0007669"/>
    <property type="project" value="InterPro"/>
</dbReference>
<evidence type="ECO:0000313" key="5">
    <source>
        <dbReference type="EMBL" id="SUY48213.1"/>
    </source>
</evidence>
<keyword evidence="3" id="KW-0548">Nucleotidyltransferase</keyword>
<evidence type="ECO:0000256" key="1">
    <source>
        <dbReference type="ARBA" id="ARBA00012524"/>
    </source>
</evidence>
<dbReference type="AlphaFoldDB" id="A0A381JB34"/>
<evidence type="ECO:0000256" key="3">
    <source>
        <dbReference type="ARBA" id="ARBA00022695"/>
    </source>
</evidence>
<organism evidence="5 6">
    <name type="scientific">Clostridium putrefaciens</name>
    <dbReference type="NCBI Taxonomy" id="99675"/>
    <lineage>
        <taxon>Bacteria</taxon>
        <taxon>Bacillati</taxon>
        <taxon>Bacillota</taxon>
        <taxon>Clostridia</taxon>
        <taxon>Eubacteriales</taxon>
        <taxon>Clostridiaceae</taxon>
        <taxon>Clostridium</taxon>
    </lineage>
</organism>
<proteinExistence type="predicted"/>
<dbReference type="NCBIfam" id="TIGR03124">
    <property type="entry name" value="citrate_citX"/>
    <property type="match status" value="1"/>
</dbReference>
<keyword evidence="6" id="KW-1185">Reference proteome</keyword>
<dbReference type="EC" id="2.7.7.61" evidence="1"/>
<protein>
    <recommendedName>
        <fullName evidence="1">citrate lyase holo-[acyl-carrier protein] synthase</fullName>
        <ecNumber evidence="1">2.7.7.61</ecNumber>
    </recommendedName>
</protein>